<sequence length="77" mass="8899">MQAHHFFIQKLSFRFLSSPANLSPKNERKTLASSPIISPLLRVLAFRVQQREERLAKSRHAVIFHDSAKRRSCSLVI</sequence>
<protein>
    <submittedName>
        <fullName evidence="1">Uncharacterized protein</fullName>
    </submittedName>
</protein>
<dbReference type="Proteomes" id="UP001374584">
    <property type="component" value="Unassembled WGS sequence"/>
</dbReference>
<dbReference type="EMBL" id="JAYMYR010000010">
    <property type="protein sequence ID" value="KAK7335201.1"/>
    <property type="molecule type" value="Genomic_DNA"/>
</dbReference>
<gene>
    <name evidence="1" type="ORF">VNO80_26977</name>
</gene>
<reference evidence="1 2" key="1">
    <citation type="submission" date="2024-01" db="EMBL/GenBank/DDBJ databases">
        <title>The genomes of 5 underutilized Papilionoideae crops provide insights into root nodulation and disease resistanc.</title>
        <authorList>
            <person name="Jiang F."/>
        </authorList>
    </citation>
    <scope>NUCLEOTIDE SEQUENCE [LARGE SCALE GENOMIC DNA]</scope>
    <source>
        <strain evidence="1">JINMINGXINNONG_FW02</strain>
        <tissue evidence="1">Leaves</tissue>
    </source>
</reference>
<keyword evidence="2" id="KW-1185">Reference proteome</keyword>
<proteinExistence type="predicted"/>
<name>A0AAN9LGI4_PHACN</name>
<organism evidence="1 2">
    <name type="scientific">Phaseolus coccineus</name>
    <name type="common">Scarlet runner bean</name>
    <name type="synonym">Phaseolus multiflorus</name>
    <dbReference type="NCBI Taxonomy" id="3886"/>
    <lineage>
        <taxon>Eukaryota</taxon>
        <taxon>Viridiplantae</taxon>
        <taxon>Streptophyta</taxon>
        <taxon>Embryophyta</taxon>
        <taxon>Tracheophyta</taxon>
        <taxon>Spermatophyta</taxon>
        <taxon>Magnoliopsida</taxon>
        <taxon>eudicotyledons</taxon>
        <taxon>Gunneridae</taxon>
        <taxon>Pentapetalae</taxon>
        <taxon>rosids</taxon>
        <taxon>fabids</taxon>
        <taxon>Fabales</taxon>
        <taxon>Fabaceae</taxon>
        <taxon>Papilionoideae</taxon>
        <taxon>50 kb inversion clade</taxon>
        <taxon>NPAAA clade</taxon>
        <taxon>indigoferoid/millettioid clade</taxon>
        <taxon>Phaseoleae</taxon>
        <taxon>Phaseolus</taxon>
    </lineage>
</organism>
<comment type="caution">
    <text evidence="1">The sequence shown here is derived from an EMBL/GenBank/DDBJ whole genome shotgun (WGS) entry which is preliminary data.</text>
</comment>
<evidence type="ECO:0000313" key="1">
    <source>
        <dbReference type="EMBL" id="KAK7335201.1"/>
    </source>
</evidence>
<accession>A0AAN9LGI4</accession>
<dbReference type="AlphaFoldDB" id="A0AAN9LGI4"/>
<evidence type="ECO:0000313" key="2">
    <source>
        <dbReference type="Proteomes" id="UP001374584"/>
    </source>
</evidence>